<dbReference type="Gene3D" id="3.90.1150.10">
    <property type="entry name" value="Aspartate Aminotransferase, domain 1"/>
    <property type="match status" value="1"/>
</dbReference>
<evidence type="ECO:0000259" key="5">
    <source>
        <dbReference type="Pfam" id="PF00155"/>
    </source>
</evidence>
<dbReference type="Gene3D" id="3.40.640.10">
    <property type="entry name" value="Type I PLP-dependent aspartate aminotransferase-like (Major domain)"/>
    <property type="match status" value="1"/>
</dbReference>
<dbReference type="InterPro" id="IPR015422">
    <property type="entry name" value="PyrdxlP-dep_Trfase_small"/>
</dbReference>
<dbReference type="Pfam" id="PF00155">
    <property type="entry name" value="Aminotran_1_2"/>
    <property type="match status" value="1"/>
</dbReference>
<gene>
    <name evidence="6" type="ORF">F53441_14708</name>
</gene>
<evidence type="ECO:0000256" key="1">
    <source>
        <dbReference type="ARBA" id="ARBA00001933"/>
    </source>
</evidence>
<dbReference type="AlphaFoldDB" id="A0A8H4NA73"/>
<protein>
    <submittedName>
        <fullName evidence="6">Putative aminotransferase</fullName>
    </submittedName>
</protein>
<dbReference type="InterPro" id="IPR015424">
    <property type="entry name" value="PyrdxlP-dep_Trfase"/>
</dbReference>
<comment type="caution">
    <text evidence="6">The sequence shown here is derived from an EMBL/GenBank/DDBJ whole genome shotgun (WGS) entry which is preliminary data.</text>
</comment>
<sequence length="401" mass="44013">MPRHRPRRLNHIQGIGVDQMGQIADASDADYLRLENLDVNIPPDPEALDYTERAIRLDENNSYLPFIGNRSLRNVAARHVSHMSGVEYSGDRNCTISAGGLSGILNVLLATVEEGDEVIVTDPTYRGLINRVLLAGGIPKFVPWTFSPGNVWELDHDALRSAISPRTSAMLLMSPSMPNGGFLTPSDWVLISELCVVNDLLLILDTAMERLLFDGRSVIHPAGFPGMTERTVTIGSSSKELRMIGWRVGWIVGPEELMDDIAAVSMANVVVPVGIAQDAVAIALERSRATMQEYVAELQARRDLILSELAGLPVGVPAGGWSLLLRVSDFGMNGSAVSQRLLEQGICATAMDGWGEVHGSEYVRFVFSNETQERLRGIGDKARVVESMQGYLFYYDFAREK</sequence>
<keyword evidence="2 6" id="KW-0032">Aminotransferase</keyword>
<evidence type="ECO:0000256" key="3">
    <source>
        <dbReference type="ARBA" id="ARBA00022679"/>
    </source>
</evidence>
<dbReference type="InterPro" id="IPR051326">
    <property type="entry name" value="Kynurenine-oxoglutarate_AT"/>
</dbReference>
<dbReference type="InterPro" id="IPR004839">
    <property type="entry name" value="Aminotransferase_I/II_large"/>
</dbReference>
<dbReference type="SUPFAM" id="SSF53383">
    <property type="entry name" value="PLP-dependent transferases"/>
    <property type="match status" value="1"/>
</dbReference>
<comment type="cofactor">
    <cofactor evidence="1">
        <name>pyridoxal 5'-phosphate</name>
        <dbReference type="ChEBI" id="CHEBI:597326"/>
    </cofactor>
</comment>
<keyword evidence="4" id="KW-0663">Pyridoxal phosphate</keyword>
<evidence type="ECO:0000256" key="2">
    <source>
        <dbReference type="ARBA" id="ARBA00022576"/>
    </source>
</evidence>
<keyword evidence="7" id="KW-1185">Reference proteome</keyword>
<dbReference type="InterPro" id="IPR015421">
    <property type="entry name" value="PyrdxlP-dep_Trfase_major"/>
</dbReference>
<accession>A0A8H4NA73</accession>
<dbReference type="OrthoDB" id="2108at2759"/>
<evidence type="ECO:0000256" key="4">
    <source>
        <dbReference type="ARBA" id="ARBA00022898"/>
    </source>
</evidence>
<organism evidence="6 7">
    <name type="scientific">Fusarium austroafricanum</name>
    <dbReference type="NCBI Taxonomy" id="2364996"/>
    <lineage>
        <taxon>Eukaryota</taxon>
        <taxon>Fungi</taxon>
        <taxon>Dikarya</taxon>
        <taxon>Ascomycota</taxon>
        <taxon>Pezizomycotina</taxon>
        <taxon>Sordariomycetes</taxon>
        <taxon>Hypocreomycetidae</taxon>
        <taxon>Hypocreales</taxon>
        <taxon>Nectriaceae</taxon>
        <taxon>Fusarium</taxon>
        <taxon>Fusarium concolor species complex</taxon>
    </lineage>
</organism>
<proteinExistence type="predicted"/>
<dbReference type="GO" id="GO:0030170">
    <property type="term" value="F:pyridoxal phosphate binding"/>
    <property type="evidence" value="ECO:0007669"/>
    <property type="project" value="InterPro"/>
</dbReference>
<feature type="domain" description="Aminotransferase class I/classII large" evidence="5">
    <location>
        <begin position="36"/>
        <end position="375"/>
    </location>
</feature>
<reference evidence="6" key="1">
    <citation type="submission" date="2020-01" db="EMBL/GenBank/DDBJ databases">
        <title>Identification and distribution of gene clusters putatively required for synthesis of sphingolipid metabolism inhibitors in phylogenetically diverse species of the filamentous fungus Fusarium.</title>
        <authorList>
            <person name="Kim H.-S."/>
            <person name="Busman M."/>
            <person name="Brown D.W."/>
            <person name="Divon H."/>
            <person name="Uhlig S."/>
            <person name="Proctor R.H."/>
        </authorList>
    </citation>
    <scope>NUCLEOTIDE SEQUENCE</scope>
    <source>
        <strain evidence="6">NRRL 53441</strain>
    </source>
</reference>
<dbReference type="GO" id="GO:0016212">
    <property type="term" value="F:kynurenine-oxoglutarate transaminase activity"/>
    <property type="evidence" value="ECO:0007669"/>
    <property type="project" value="TreeGrafter"/>
</dbReference>
<dbReference type="PANTHER" id="PTHR43807:SF20">
    <property type="entry name" value="FI04487P"/>
    <property type="match status" value="1"/>
</dbReference>
<dbReference type="GO" id="GO:0005739">
    <property type="term" value="C:mitochondrion"/>
    <property type="evidence" value="ECO:0007669"/>
    <property type="project" value="TreeGrafter"/>
</dbReference>
<dbReference type="CDD" id="cd00609">
    <property type="entry name" value="AAT_like"/>
    <property type="match status" value="1"/>
</dbReference>
<evidence type="ECO:0000313" key="6">
    <source>
        <dbReference type="EMBL" id="KAF4414741.1"/>
    </source>
</evidence>
<dbReference type="Proteomes" id="UP000605986">
    <property type="component" value="Unassembled WGS sequence"/>
</dbReference>
<dbReference type="PANTHER" id="PTHR43807">
    <property type="entry name" value="FI04487P"/>
    <property type="match status" value="1"/>
</dbReference>
<name>A0A8H4NA73_9HYPO</name>
<keyword evidence="3 6" id="KW-0808">Transferase</keyword>
<dbReference type="EMBL" id="JAADJG010001718">
    <property type="protein sequence ID" value="KAF4414741.1"/>
    <property type="molecule type" value="Genomic_DNA"/>
</dbReference>
<evidence type="ECO:0000313" key="7">
    <source>
        <dbReference type="Proteomes" id="UP000605986"/>
    </source>
</evidence>